<evidence type="ECO:0000313" key="3">
    <source>
        <dbReference type="Proteomes" id="UP001501414"/>
    </source>
</evidence>
<dbReference type="Proteomes" id="UP001501414">
    <property type="component" value="Unassembled WGS sequence"/>
</dbReference>
<protein>
    <submittedName>
        <fullName evidence="2">Uncharacterized protein</fullName>
    </submittedName>
</protein>
<reference evidence="2 3" key="1">
    <citation type="journal article" date="2019" name="Int. J. Syst. Evol. Microbiol.">
        <title>The Global Catalogue of Microorganisms (GCM) 10K type strain sequencing project: providing services to taxonomists for standard genome sequencing and annotation.</title>
        <authorList>
            <consortium name="The Broad Institute Genomics Platform"/>
            <consortium name="The Broad Institute Genome Sequencing Center for Infectious Disease"/>
            <person name="Wu L."/>
            <person name="Ma J."/>
        </authorList>
    </citation>
    <scope>NUCLEOTIDE SEQUENCE [LARGE SCALE GENOMIC DNA]</scope>
    <source>
        <strain evidence="2 3">JCM 11896</strain>
    </source>
</reference>
<keyword evidence="1" id="KW-0812">Transmembrane</keyword>
<comment type="caution">
    <text evidence="2">The sequence shown here is derived from an EMBL/GenBank/DDBJ whole genome shotgun (WGS) entry which is preliminary data.</text>
</comment>
<feature type="transmembrane region" description="Helical" evidence="1">
    <location>
        <begin position="29"/>
        <end position="48"/>
    </location>
</feature>
<keyword evidence="1" id="KW-1133">Transmembrane helix</keyword>
<accession>A0ABN1YA24</accession>
<keyword evidence="3" id="KW-1185">Reference proteome</keyword>
<sequence length="49" mass="5459">MGSRRARLRPTPVRERPGSVVGRPALIDCYWWVVPALFLLVAVIALVTV</sequence>
<dbReference type="EMBL" id="BAAAJK010000053">
    <property type="protein sequence ID" value="GAA1402072.1"/>
    <property type="molecule type" value="Genomic_DNA"/>
</dbReference>
<gene>
    <name evidence="2" type="ORF">GCM10009613_61430</name>
</gene>
<name>A0ABN1YA24_9PSEU</name>
<keyword evidence="1" id="KW-0472">Membrane</keyword>
<proteinExistence type="predicted"/>
<organism evidence="2 3">
    <name type="scientific">Pseudonocardia kongjuensis</name>
    <dbReference type="NCBI Taxonomy" id="102227"/>
    <lineage>
        <taxon>Bacteria</taxon>
        <taxon>Bacillati</taxon>
        <taxon>Actinomycetota</taxon>
        <taxon>Actinomycetes</taxon>
        <taxon>Pseudonocardiales</taxon>
        <taxon>Pseudonocardiaceae</taxon>
        <taxon>Pseudonocardia</taxon>
    </lineage>
</organism>
<evidence type="ECO:0000256" key="1">
    <source>
        <dbReference type="SAM" id="Phobius"/>
    </source>
</evidence>
<evidence type="ECO:0000313" key="2">
    <source>
        <dbReference type="EMBL" id="GAA1402072.1"/>
    </source>
</evidence>